<name>K5W3I7_PHACS</name>
<dbReference type="EMBL" id="JH930474">
    <property type="protein sequence ID" value="EKM53484.1"/>
    <property type="molecule type" value="Genomic_DNA"/>
</dbReference>
<dbReference type="RefSeq" id="XP_007398174.1">
    <property type="nucleotide sequence ID" value="XM_007398112.1"/>
</dbReference>
<reference evidence="1 2" key="1">
    <citation type="journal article" date="2012" name="BMC Genomics">
        <title>Comparative genomics of the white-rot fungi, Phanerochaete carnosa and P. chrysosporium, to elucidate the genetic basis of the distinct wood types they colonize.</title>
        <authorList>
            <person name="Suzuki H."/>
            <person name="MacDonald J."/>
            <person name="Syed K."/>
            <person name="Salamov A."/>
            <person name="Hori C."/>
            <person name="Aerts A."/>
            <person name="Henrissat B."/>
            <person name="Wiebenga A."/>
            <person name="vanKuyk P.A."/>
            <person name="Barry K."/>
            <person name="Lindquist E."/>
            <person name="LaButti K."/>
            <person name="Lapidus A."/>
            <person name="Lucas S."/>
            <person name="Coutinho P."/>
            <person name="Gong Y."/>
            <person name="Samejima M."/>
            <person name="Mahadevan R."/>
            <person name="Abou-Zaid M."/>
            <person name="de Vries R.P."/>
            <person name="Igarashi K."/>
            <person name="Yadav J.S."/>
            <person name="Grigoriev I.V."/>
            <person name="Master E.R."/>
        </authorList>
    </citation>
    <scope>NUCLEOTIDE SEQUENCE [LARGE SCALE GENOMIC DNA]</scope>
    <source>
        <strain evidence="1 2">HHB-10118-sp</strain>
    </source>
</reference>
<dbReference type="InParanoid" id="K5W3I7"/>
<organism evidence="1 2">
    <name type="scientific">Phanerochaete carnosa (strain HHB-10118-sp)</name>
    <name type="common">White-rot fungus</name>
    <name type="synonym">Peniophora carnosa</name>
    <dbReference type="NCBI Taxonomy" id="650164"/>
    <lineage>
        <taxon>Eukaryota</taxon>
        <taxon>Fungi</taxon>
        <taxon>Dikarya</taxon>
        <taxon>Basidiomycota</taxon>
        <taxon>Agaricomycotina</taxon>
        <taxon>Agaricomycetes</taxon>
        <taxon>Polyporales</taxon>
        <taxon>Phanerochaetaceae</taxon>
        <taxon>Phanerochaete</taxon>
    </lineage>
</organism>
<sequence length="95" mass="10780">MSAPPAELKLVTYRYGDNTVYVRAPPTYKAAIELARKTYSELKYAPEDCFKFRIRIQAKGRSDWITLLVGPHAWTEIIGGIPCYEIIDVDLENAS</sequence>
<proteinExistence type="predicted"/>
<protein>
    <recommendedName>
        <fullName evidence="3">PB1 domain-containing protein</fullName>
    </recommendedName>
</protein>
<gene>
    <name evidence="1" type="ORF">PHACADRAFT_211179</name>
</gene>
<accession>K5W3I7</accession>
<evidence type="ECO:0008006" key="3">
    <source>
        <dbReference type="Google" id="ProtNLM"/>
    </source>
</evidence>
<dbReference type="Proteomes" id="UP000008370">
    <property type="component" value="Unassembled WGS sequence"/>
</dbReference>
<evidence type="ECO:0000313" key="2">
    <source>
        <dbReference type="Proteomes" id="UP000008370"/>
    </source>
</evidence>
<dbReference type="KEGG" id="pco:PHACADRAFT_211179"/>
<dbReference type="AlphaFoldDB" id="K5W3I7"/>
<keyword evidence="2" id="KW-1185">Reference proteome</keyword>
<dbReference type="HOGENOM" id="CLU_2373496_0_0_1"/>
<evidence type="ECO:0000313" key="1">
    <source>
        <dbReference type="EMBL" id="EKM53484.1"/>
    </source>
</evidence>
<dbReference type="GeneID" id="18913063"/>